<evidence type="ECO:0000313" key="2">
    <source>
        <dbReference type="Proteomes" id="UP001261666"/>
    </source>
</evidence>
<reference evidence="1" key="1">
    <citation type="submission" date="2023-08" db="EMBL/GenBank/DDBJ databases">
        <title>Functional and genomic diversity of the sorghum phyllosphere microbiome.</title>
        <authorList>
            <person name="Shade A."/>
        </authorList>
    </citation>
    <scope>NUCLEOTIDE SEQUENCE</scope>
    <source>
        <strain evidence="1">SORGH_AS_0885</strain>
    </source>
</reference>
<evidence type="ECO:0000313" key="1">
    <source>
        <dbReference type="EMBL" id="MDR6209328.1"/>
    </source>
</evidence>
<comment type="caution">
    <text evidence="1">The sequence shown here is derived from an EMBL/GenBank/DDBJ whole genome shotgun (WGS) entry which is preliminary data.</text>
</comment>
<name>A0ACC6IF01_9ACTN</name>
<gene>
    <name evidence="1" type="ORF">QE364_001020</name>
</gene>
<dbReference type="Proteomes" id="UP001261666">
    <property type="component" value="Unassembled WGS sequence"/>
</dbReference>
<accession>A0ACC6IF01</accession>
<sequence length="429" mass="44263">MSHGHGHGHGPSVGAVRTDRRAVVLLLGFLAVVLVGTLSGLVALWPSDADAVDDVQYAAEGVTFVDAEVVRVEDACPVIAVGPGLPEPEGGADQAFPENCNTLVARLSEGPEEGDETRVQTEASVVRSGLRAGDEVVLMRVPPVEGQPETVYGFSHPHRDAPLLAMTILFVVVVAVIARVRGILALLGLGFAAVVLWGFMIPGLLAGESGIGVAVVGSIVIMYVVLYLAHGPSLRTSAALAGTLLGISVTALLGVWAVGAARLSGMSDENGEFLQLYADQLNFKALLSAGIIIAGLGVLNDVTITQASAVWELRSAAPDMTRREIFSRGMRIGRDHIASTIYTIVFAYAGTALGVLLLLSLYDRPIADVLSSDMLSEEVVRTLASAIGLVASVPITTAIAAATVAPPGAPPAAGKRALRGRGGSDVPPA</sequence>
<keyword evidence="2" id="KW-1185">Reference proteome</keyword>
<proteinExistence type="predicted"/>
<protein>
    <submittedName>
        <fullName evidence="1">Membrane protein</fullName>
    </submittedName>
</protein>
<organism evidence="1 2">
    <name type="scientific">Nocardioides zeae</name>
    <dbReference type="NCBI Taxonomy" id="1457234"/>
    <lineage>
        <taxon>Bacteria</taxon>
        <taxon>Bacillati</taxon>
        <taxon>Actinomycetota</taxon>
        <taxon>Actinomycetes</taxon>
        <taxon>Propionibacteriales</taxon>
        <taxon>Nocardioidaceae</taxon>
        <taxon>Nocardioides</taxon>
    </lineage>
</organism>
<dbReference type="EMBL" id="JAVIZJ010000002">
    <property type="protein sequence ID" value="MDR6209328.1"/>
    <property type="molecule type" value="Genomic_DNA"/>
</dbReference>